<feature type="active site" description="Proton donor/acceptor" evidence="7">
    <location>
        <position position="194"/>
    </location>
</feature>
<dbReference type="InterPro" id="IPR018187">
    <property type="entry name" value="Asp/Glu_racemase_AS_1"/>
</dbReference>
<keyword evidence="9" id="KW-1185">Reference proteome</keyword>
<dbReference type="EC" id="5.1.1.3" evidence="2 7"/>
<name>A0ABU9DA15_9PROT</name>
<dbReference type="PROSITE" id="PS00923">
    <property type="entry name" value="ASP_GLU_RACEMASE_1"/>
    <property type="match status" value="1"/>
</dbReference>
<dbReference type="HAMAP" id="MF_00258">
    <property type="entry name" value="Glu_racemase"/>
    <property type="match status" value="1"/>
</dbReference>
<evidence type="ECO:0000256" key="4">
    <source>
        <dbReference type="ARBA" id="ARBA00022984"/>
    </source>
</evidence>
<dbReference type="InterPro" id="IPR004391">
    <property type="entry name" value="Glu_race"/>
</dbReference>
<dbReference type="RefSeq" id="WP_341370366.1">
    <property type="nucleotide sequence ID" value="NZ_JBBPCO010000004.1"/>
</dbReference>
<feature type="binding site" evidence="7">
    <location>
        <begin position="20"/>
        <end position="21"/>
    </location>
    <ligand>
        <name>substrate</name>
    </ligand>
</feature>
<proteinExistence type="inferred from homology"/>
<accession>A0ABU9DA15</accession>
<comment type="caution">
    <text evidence="8">The sequence shown here is derived from an EMBL/GenBank/DDBJ whole genome shotgun (WGS) entry which is preliminary data.</text>
</comment>
<keyword evidence="6 7" id="KW-0961">Cell wall biogenesis/degradation</keyword>
<comment type="pathway">
    <text evidence="7">Cell wall biogenesis; peptidoglycan biosynthesis.</text>
</comment>
<evidence type="ECO:0000256" key="7">
    <source>
        <dbReference type="HAMAP-Rule" id="MF_00258"/>
    </source>
</evidence>
<keyword evidence="5 7" id="KW-0413">Isomerase</keyword>
<feature type="binding site" evidence="7">
    <location>
        <begin position="84"/>
        <end position="85"/>
    </location>
    <ligand>
        <name>substrate</name>
    </ligand>
</feature>
<gene>
    <name evidence="7 8" type="primary">murI</name>
    <name evidence="8" type="ORF">WOB96_05960</name>
</gene>
<dbReference type="InterPro" id="IPR015942">
    <property type="entry name" value="Asp/Glu/hydantoin_racemase"/>
</dbReference>
<evidence type="ECO:0000313" key="8">
    <source>
        <dbReference type="EMBL" id="MEK8089308.1"/>
    </source>
</evidence>
<dbReference type="NCBIfam" id="TIGR00067">
    <property type="entry name" value="glut_race"/>
    <property type="match status" value="1"/>
</dbReference>
<dbReference type="InterPro" id="IPR001920">
    <property type="entry name" value="Asp/Glu_race"/>
</dbReference>
<dbReference type="EMBL" id="JBBPCO010000004">
    <property type="protein sequence ID" value="MEK8089308.1"/>
    <property type="molecule type" value="Genomic_DNA"/>
</dbReference>
<dbReference type="Proteomes" id="UP001446205">
    <property type="component" value="Unassembled WGS sequence"/>
</dbReference>
<sequence>MMQDQSSSTGPHSLKIGVFDSGLGGLSVLASLMDTLPGAGFLYFGDTANAPYGDRSPDWVRARSLEIYHHFVEQGVSAMVIACNSATSAAVSSIREIASIPILGIEPALKTAVESNTSAPIAVLATAMTIRGPKLQQLIGRFPDRAGQIFPIACPGLADLVEAGAFDAARDYLQEKVRPQLPQGSPSPCVVLGCTHYAFLKSEIRAVFGADTQIHDGSLGLARHLARLLDQPSPPAPAGQATAVDFIFTRDQEKKLAIARAMLSHASLSAASFQP</sequence>
<comment type="catalytic activity">
    <reaction evidence="1 7">
        <text>L-glutamate = D-glutamate</text>
        <dbReference type="Rhea" id="RHEA:12813"/>
        <dbReference type="ChEBI" id="CHEBI:29985"/>
        <dbReference type="ChEBI" id="CHEBI:29986"/>
        <dbReference type="EC" id="5.1.1.3"/>
    </reaction>
</comment>
<feature type="binding site" evidence="7">
    <location>
        <begin position="52"/>
        <end position="53"/>
    </location>
    <ligand>
        <name>substrate</name>
    </ligand>
</feature>
<evidence type="ECO:0000313" key="9">
    <source>
        <dbReference type="Proteomes" id="UP001446205"/>
    </source>
</evidence>
<protein>
    <recommendedName>
        <fullName evidence="2 7">Glutamate racemase</fullName>
        <ecNumber evidence="2 7">5.1.1.3</ecNumber>
    </recommendedName>
</protein>
<feature type="binding site" evidence="7">
    <location>
        <begin position="195"/>
        <end position="196"/>
    </location>
    <ligand>
        <name>substrate</name>
    </ligand>
</feature>
<evidence type="ECO:0000256" key="3">
    <source>
        <dbReference type="ARBA" id="ARBA00022960"/>
    </source>
</evidence>
<keyword evidence="3 7" id="KW-0133">Cell shape</keyword>
<evidence type="ECO:0000256" key="6">
    <source>
        <dbReference type="ARBA" id="ARBA00023316"/>
    </source>
</evidence>
<comment type="function">
    <text evidence="7">Provides the (R)-glutamate required for cell wall biosynthesis.</text>
</comment>
<organism evidence="8 9">
    <name type="scientific">Thermithiobacillus plumbiphilus</name>
    <dbReference type="NCBI Taxonomy" id="1729899"/>
    <lineage>
        <taxon>Bacteria</taxon>
        <taxon>Pseudomonadati</taxon>
        <taxon>Pseudomonadota</taxon>
        <taxon>Acidithiobacillia</taxon>
        <taxon>Acidithiobacillales</taxon>
        <taxon>Thermithiobacillaceae</taxon>
        <taxon>Thermithiobacillus</taxon>
    </lineage>
</organism>
<keyword evidence="4 7" id="KW-0573">Peptidoglycan synthesis</keyword>
<evidence type="ECO:0000256" key="2">
    <source>
        <dbReference type="ARBA" id="ARBA00013090"/>
    </source>
</evidence>
<dbReference type="PANTHER" id="PTHR21198:SF3">
    <property type="entry name" value="GLUTAMATE RACEMASE"/>
    <property type="match status" value="1"/>
</dbReference>
<dbReference type="GO" id="GO:0008881">
    <property type="term" value="F:glutamate racemase activity"/>
    <property type="evidence" value="ECO:0007669"/>
    <property type="project" value="UniProtKB-EC"/>
</dbReference>
<reference evidence="8 9" key="1">
    <citation type="submission" date="2024-04" db="EMBL/GenBank/DDBJ databases">
        <authorList>
            <person name="Abashina T."/>
            <person name="Shaikin A."/>
        </authorList>
    </citation>
    <scope>NUCLEOTIDE SEQUENCE [LARGE SCALE GENOMIC DNA]</scope>
    <source>
        <strain evidence="8 9">AAFK</strain>
    </source>
</reference>
<dbReference type="Gene3D" id="3.40.50.1860">
    <property type="match status" value="2"/>
</dbReference>
<dbReference type="PANTHER" id="PTHR21198">
    <property type="entry name" value="GLUTAMATE RACEMASE"/>
    <property type="match status" value="1"/>
</dbReference>
<comment type="similarity">
    <text evidence="7">Belongs to the aspartate/glutamate racemases family.</text>
</comment>
<feature type="active site" description="Proton donor/acceptor" evidence="7">
    <location>
        <position position="83"/>
    </location>
</feature>
<dbReference type="Pfam" id="PF01177">
    <property type="entry name" value="Asp_Glu_race"/>
    <property type="match status" value="1"/>
</dbReference>
<dbReference type="SUPFAM" id="SSF53681">
    <property type="entry name" value="Aspartate/glutamate racemase"/>
    <property type="match status" value="2"/>
</dbReference>
<evidence type="ECO:0000256" key="1">
    <source>
        <dbReference type="ARBA" id="ARBA00001602"/>
    </source>
</evidence>
<evidence type="ECO:0000256" key="5">
    <source>
        <dbReference type="ARBA" id="ARBA00023235"/>
    </source>
</evidence>